<sequence length="62" mass="6847">MTYCYNAAKQEYSWCLKGFSDKGDKPIFGIEKAICSSKPILIVEGEKAAVAASRILPEYDVV</sequence>
<protein>
    <recommendedName>
        <fullName evidence="3">Toprim domain protein</fullName>
    </recommendedName>
</protein>
<evidence type="ECO:0000313" key="2">
    <source>
        <dbReference type="Proteomes" id="UP000008005"/>
    </source>
</evidence>
<dbReference type="AlphaFoldDB" id="H8K6B8"/>
<name>H8K6B8_RICAG</name>
<organism evidence="1 2">
    <name type="scientific">Rickettsia amblyommatis (strain GAT-30V)</name>
    <name type="common">Rickettsia amblyommii</name>
    <dbReference type="NCBI Taxonomy" id="1105111"/>
    <lineage>
        <taxon>Bacteria</taxon>
        <taxon>Pseudomonadati</taxon>
        <taxon>Pseudomonadota</taxon>
        <taxon>Alphaproteobacteria</taxon>
        <taxon>Rickettsiales</taxon>
        <taxon>Rickettsiaceae</taxon>
        <taxon>Rickettsieae</taxon>
        <taxon>Rickettsia</taxon>
        <taxon>spotted fever group</taxon>
    </lineage>
</organism>
<dbReference type="EMBL" id="CP003337">
    <property type="protein sequence ID" value="AFC70429.1"/>
    <property type="molecule type" value="Genomic_DNA"/>
</dbReference>
<dbReference type="Proteomes" id="UP000008005">
    <property type="component" value="Plasmid pMCE_3"/>
</dbReference>
<dbReference type="KEGG" id="ram:MCE_08550"/>
<reference evidence="2" key="1">
    <citation type="submission" date="2012-02" db="EMBL/GenBank/DDBJ databases">
        <title>Complete genome sequence of Candidatus Rickettsia amblyommii strain GAT-30V.</title>
        <authorList>
            <person name="Johnson S.L."/>
            <person name="Munk A.C."/>
            <person name="Han S."/>
            <person name="Bruce D.C."/>
            <person name="Dasch G.A."/>
        </authorList>
    </citation>
    <scope>NUCLEOTIDE SEQUENCE [LARGE SCALE GENOMIC DNA]</scope>
    <source>
        <strain evidence="2">GAT-30V</strain>
        <plasmid evidence="2">pMCE_3</plasmid>
    </source>
</reference>
<dbReference type="HOGENOM" id="CLU_2901337_0_0_5"/>
<keyword evidence="1" id="KW-0614">Plasmid</keyword>
<geneLocation type="plasmid" evidence="1 2">
    <name>pMCE_3</name>
</geneLocation>
<dbReference type="RefSeq" id="WP_014386946.1">
    <property type="nucleotide sequence ID" value="NC_017021.1"/>
</dbReference>
<evidence type="ECO:0000313" key="1">
    <source>
        <dbReference type="EMBL" id="AFC70429.1"/>
    </source>
</evidence>
<accession>H8K6B8</accession>
<gene>
    <name evidence="1" type="ordered locus">MCE_08550</name>
</gene>
<evidence type="ECO:0008006" key="3">
    <source>
        <dbReference type="Google" id="ProtNLM"/>
    </source>
</evidence>
<proteinExistence type="predicted"/>